<protein>
    <submittedName>
        <fullName evidence="1">Uncharacterized protein</fullName>
    </submittedName>
</protein>
<dbReference type="OrthoDB" id="10260741at2759"/>
<accession>A0A7R8ZN69</accession>
<gene>
    <name evidence="1" type="ORF">CTOB1V02_LOCUS8699</name>
</gene>
<evidence type="ECO:0000313" key="1">
    <source>
        <dbReference type="EMBL" id="CAD7230843.1"/>
    </source>
</evidence>
<dbReference type="EMBL" id="OB663002">
    <property type="protein sequence ID" value="CAD7230843.1"/>
    <property type="molecule type" value="Genomic_DNA"/>
</dbReference>
<name>A0A7R8ZN69_9CRUS</name>
<sequence>MGTADDGLASFQIRPSFEQKFRPSKVKDIIHNILVEELGGKTYKEVLPRKEAIIEQVLKQVKALYSTKTKEGYSWSFSILARCYGSPCRIAPSCQGRLPSSVDVERVFSVEDAKSFLTPAVTKSDEVVFLPSSLSSFPLEGKDVTEAVAY</sequence>
<dbReference type="AlphaFoldDB" id="A0A7R8ZN69"/>
<organism evidence="1">
    <name type="scientific">Cyprideis torosa</name>
    <dbReference type="NCBI Taxonomy" id="163714"/>
    <lineage>
        <taxon>Eukaryota</taxon>
        <taxon>Metazoa</taxon>
        <taxon>Ecdysozoa</taxon>
        <taxon>Arthropoda</taxon>
        <taxon>Crustacea</taxon>
        <taxon>Oligostraca</taxon>
        <taxon>Ostracoda</taxon>
        <taxon>Podocopa</taxon>
        <taxon>Podocopida</taxon>
        <taxon>Cytherocopina</taxon>
        <taxon>Cytheroidea</taxon>
        <taxon>Cytherideidae</taxon>
        <taxon>Cyprideis</taxon>
    </lineage>
</organism>
<proteinExistence type="predicted"/>
<reference evidence="1" key="1">
    <citation type="submission" date="2020-11" db="EMBL/GenBank/DDBJ databases">
        <authorList>
            <person name="Tran Van P."/>
        </authorList>
    </citation>
    <scope>NUCLEOTIDE SEQUENCE</scope>
</reference>